<keyword evidence="3" id="KW-1185">Reference proteome</keyword>
<organism evidence="2 3">
    <name type="scientific">Nakaseomyces bracarensis</name>
    <dbReference type="NCBI Taxonomy" id="273131"/>
    <lineage>
        <taxon>Eukaryota</taxon>
        <taxon>Fungi</taxon>
        <taxon>Dikarya</taxon>
        <taxon>Ascomycota</taxon>
        <taxon>Saccharomycotina</taxon>
        <taxon>Saccharomycetes</taxon>
        <taxon>Saccharomycetales</taxon>
        <taxon>Saccharomycetaceae</taxon>
        <taxon>Nakaseomyces</taxon>
    </lineage>
</organism>
<feature type="compositionally biased region" description="Basic and acidic residues" evidence="1">
    <location>
        <begin position="392"/>
        <end position="417"/>
    </location>
</feature>
<sequence>MSFSRQDNTRRAIAPYRRPEESSNRVSKQNNKQNKGLIGKLKKLVSFNWNENHNRGDASSTTVRTHEQQLLAKGGYSAVPGGFFNSSQSSQMLQERSRVMNESSRIADDADTSNAKLADFFAKKGNEPLSEIEMEGVMALIHKSRTRTDDSSILGSSSKLLDDISSVNNSHMLRSGKAPSMSDMKIPSFEPKYENETRDKSIIAESSTTNNTPLKRKNYDYSSIRSPYRTVIYRFDDHNKKRLTSYLRENDGQVLSDEIETSVKDKPLSTTATALVSLLEGNTESKSSIESLANPFSSHSSILRENKKKISQPVCSTFEDKINVPKKPHREMSGDMSEPKAEKKVTNEKTSEGNNVNSEQKALSTDIQGSFSKYKPTRSSSLRASVSTPYEPKTDELEKGSNKKIAEEKEAIPEKEPVSQSTSEDIQQKKPFSFSSGANNKVDSLKSSMAIQQKEVAPATTPAASIFNQPKPTPVADTPVTLVPKSSPTFNFGAQNDTKKEETLTKVSYDFEFPQPPLSNFVGQNIDESLVTNYKSQYIF</sequence>
<dbReference type="EMBL" id="JBEVYD010000008">
    <property type="protein sequence ID" value="KAL3231102.1"/>
    <property type="molecule type" value="Genomic_DNA"/>
</dbReference>
<feature type="compositionally biased region" description="Polar residues" evidence="1">
    <location>
        <begin position="352"/>
        <end position="388"/>
    </location>
</feature>
<feature type="compositionally biased region" description="Polar residues" evidence="1">
    <location>
        <begin position="24"/>
        <end position="34"/>
    </location>
</feature>
<name>A0ABR4NSB0_9SACH</name>
<gene>
    <name evidence="2" type="ORF">RNJ44_00741</name>
</gene>
<dbReference type="InterPro" id="IPR034432">
    <property type="entry name" value="Nup60"/>
</dbReference>
<feature type="compositionally biased region" description="Basic and acidic residues" evidence="1">
    <location>
        <begin position="330"/>
        <end position="351"/>
    </location>
</feature>
<proteinExistence type="predicted"/>
<dbReference type="Proteomes" id="UP001623330">
    <property type="component" value="Unassembled WGS sequence"/>
</dbReference>
<protein>
    <submittedName>
        <fullName evidence="2">Nucleoporin NUP60</fullName>
    </submittedName>
</protein>
<feature type="region of interest" description="Disordered" evidence="1">
    <location>
        <begin position="1"/>
        <end position="37"/>
    </location>
</feature>
<evidence type="ECO:0000256" key="1">
    <source>
        <dbReference type="SAM" id="MobiDB-lite"/>
    </source>
</evidence>
<feature type="region of interest" description="Disordered" evidence="1">
    <location>
        <begin position="319"/>
        <end position="447"/>
    </location>
</feature>
<evidence type="ECO:0000313" key="3">
    <source>
        <dbReference type="Proteomes" id="UP001623330"/>
    </source>
</evidence>
<comment type="caution">
    <text evidence="2">The sequence shown here is derived from an EMBL/GenBank/DDBJ whole genome shotgun (WGS) entry which is preliminary data.</text>
</comment>
<dbReference type="PANTHER" id="PTHR28284:SF1">
    <property type="entry name" value="NUCLEOPORIN NUP60"/>
    <property type="match status" value="1"/>
</dbReference>
<reference evidence="2 3" key="1">
    <citation type="submission" date="2024-05" db="EMBL/GenBank/DDBJ databases">
        <title>Long read based assembly of the Candida bracarensis genome reveals expanded adhesin content.</title>
        <authorList>
            <person name="Marcet-Houben M."/>
            <person name="Ksiezopolska E."/>
            <person name="Gabaldon T."/>
        </authorList>
    </citation>
    <scope>NUCLEOTIDE SEQUENCE [LARGE SCALE GENOMIC DNA]</scope>
    <source>
        <strain evidence="2 3">CBM6</strain>
    </source>
</reference>
<accession>A0ABR4NSB0</accession>
<dbReference type="PANTHER" id="PTHR28284">
    <property type="entry name" value="NUCLEOPORIN NUP60"/>
    <property type="match status" value="1"/>
</dbReference>
<feature type="compositionally biased region" description="Polar residues" evidence="1">
    <location>
        <begin position="433"/>
        <end position="447"/>
    </location>
</feature>
<evidence type="ECO:0000313" key="2">
    <source>
        <dbReference type="EMBL" id="KAL3231102.1"/>
    </source>
</evidence>